<dbReference type="Proteomes" id="UP000265800">
    <property type="component" value="Unassembled WGS sequence"/>
</dbReference>
<dbReference type="EMBL" id="QWKZ01000135">
    <property type="protein sequence ID" value="RIH81830.1"/>
    <property type="molecule type" value="Genomic_DNA"/>
</dbReference>
<dbReference type="AlphaFoldDB" id="A0A399EFK6"/>
<keyword evidence="2" id="KW-1185">Reference proteome</keyword>
<protein>
    <submittedName>
        <fullName evidence="1">Uncharacterized protein</fullName>
    </submittedName>
</protein>
<gene>
    <name evidence="1" type="ORF">Mlute_02676</name>
</gene>
<reference evidence="1 2" key="1">
    <citation type="submission" date="2018-08" db="EMBL/GenBank/DDBJ databases">
        <title>Meiothermus luteus KCTC 52599 genome sequencing project.</title>
        <authorList>
            <person name="Da Costa M.S."/>
            <person name="Albuquerque L."/>
            <person name="Raposo P."/>
            <person name="Froufe H.J.C."/>
            <person name="Barroso C.S."/>
            <person name="Egas C."/>
        </authorList>
    </citation>
    <scope>NUCLEOTIDE SEQUENCE [LARGE SCALE GENOMIC DNA]</scope>
    <source>
        <strain evidence="1 2">KCTC 52599</strain>
    </source>
</reference>
<organism evidence="1 2">
    <name type="scientific">Meiothermus luteus</name>
    <dbReference type="NCBI Taxonomy" id="2026184"/>
    <lineage>
        <taxon>Bacteria</taxon>
        <taxon>Thermotogati</taxon>
        <taxon>Deinococcota</taxon>
        <taxon>Deinococci</taxon>
        <taxon>Thermales</taxon>
        <taxon>Thermaceae</taxon>
        <taxon>Meiothermus</taxon>
    </lineage>
</organism>
<comment type="caution">
    <text evidence="1">The sequence shown here is derived from an EMBL/GenBank/DDBJ whole genome shotgun (WGS) entry which is preliminary data.</text>
</comment>
<proteinExistence type="predicted"/>
<evidence type="ECO:0000313" key="1">
    <source>
        <dbReference type="EMBL" id="RIH81830.1"/>
    </source>
</evidence>
<sequence>MMTMILILRHLILRVGSSGEVMSSSIPMPTGPSSGSTLAPDDQRSFRWRQDFLRAYVEREIPLLVR</sequence>
<evidence type="ECO:0000313" key="2">
    <source>
        <dbReference type="Proteomes" id="UP000265800"/>
    </source>
</evidence>
<accession>A0A399EFK6</accession>
<name>A0A399EFK6_9DEIN</name>